<dbReference type="SUPFAM" id="SSF53474">
    <property type="entry name" value="alpha/beta-Hydrolases"/>
    <property type="match status" value="1"/>
</dbReference>
<protein>
    <submittedName>
        <fullName evidence="3">Uncharacterized protein</fullName>
    </submittedName>
</protein>
<dbReference type="Pfam" id="PF13966">
    <property type="entry name" value="zf-RVT"/>
    <property type="match status" value="1"/>
</dbReference>
<dbReference type="Proteomes" id="UP000596661">
    <property type="component" value="Chromosome 2"/>
</dbReference>
<sequence>MNQHLTTTKVGGSFFGLYSYHQKVKIFAWRVIQQALPVATTLHKRKVIDLATCPRCNSAWESIGHALFTCSPQHDDTGYNMRPMNGILWKPPDFNCLKINVDAAANTKDKVILVGHSAGGISVTWATHKFAKKIGLAVYLAATMLKLGFCTDQDIKDGAPDLSEFGDVYDLGFGLGNDKPPTSAIIKKEFQRKISYHMSPQEDCTLASMLQRPGPILAIQSAKFTESNDVDKVPRVYIKTLQDRVVKPEQQEAMIKRWRPLDVYALDSDHCPNFSNPFLLFGLLLKAAASVGYIS</sequence>
<keyword evidence="4" id="KW-1185">Reference proteome</keyword>
<dbReference type="InterPro" id="IPR029058">
    <property type="entry name" value="AB_hydrolase_fold"/>
</dbReference>
<evidence type="ECO:0000259" key="1">
    <source>
        <dbReference type="Pfam" id="PF12697"/>
    </source>
</evidence>
<dbReference type="GO" id="GO:0080032">
    <property type="term" value="F:methyl jasmonate esterase activity"/>
    <property type="evidence" value="ECO:0007669"/>
    <property type="project" value="TreeGrafter"/>
</dbReference>
<dbReference type="Gene3D" id="3.40.50.1820">
    <property type="entry name" value="alpha/beta hydrolase"/>
    <property type="match status" value="1"/>
</dbReference>
<dbReference type="GO" id="GO:0009696">
    <property type="term" value="P:salicylic acid metabolic process"/>
    <property type="evidence" value="ECO:0007669"/>
    <property type="project" value="TreeGrafter"/>
</dbReference>
<dbReference type="OMA" id="CNSAWES"/>
<feature type="domain" description="AB hydrolase-1" evidence="1">
    <location>
        <begin position="101"/>
        <end position="277"/>
    </location>
</feature>
<dbReference type="InterPro" id="IPR000073">
    <property type="entry name" value="AB_hydrolase_1"/>
</dbReference>
<dbReference type="InterPro" id="IPR045889">
    <property type="entry name" value="MES/HNL"/>
</dbReference>
<dbReference type="Gramene" id="evm.model.02.31">
    <property type="protein sequence ID" value="cds.evm.model.02.31"/>
    <property type="gene ID" value="evm.TU.02.31"/>
</dbReference>
<organism evidence="3 4">
    <name type="scientific">Cannabis sativa</name>
    <name type="common">Hemp</name>
    <name type="synonym">Marijuana</name>
    <dbReference type="NCBI Taxonomy" id="3483"/>
    <lineage>
        <taxon>Eukaryota</taxon>
        <taxon>Viridiplantae</taxon>
        <taxon>Streptophyta</taxon>
        <taxon>Embryophyta</taxon>
        <taxon>Tracheophyta</taxon>
        <taxon>Spermatophyta</taxon>
        <taxon>Magnoliopsida</taxon>
        <taxon>eudicotyledons</taxon>
        <taxon>Gunneridae</taxon>
        <taxon>Pentapetalae</taxon>
        <taxon>rosids</taxon>
        <taxon>fabids</taxon>
        <taxon>Rosales</taxon>
        <taxon>Cannabaceae</taxon>
        <taxon>Cannabis</taxon>
    </lineage>
</organism>
<dbReference type="EMBL" id="UZAU01000084">
    <property type="status" value="NOT_ANNOTATED_CDS"/>
    <property type="molecule type" value="Genomic_DNA"/>
</dbReference>
<dbReference type="EnsemblPlants" id="evm.model.02.31">
    <property type="protein sequence ID" value="cds.evm.model.02.31"/>
    <property type="gene ID" value="evm.TU.02.31"/>
</dbReference>
<evidence type="ECO:0000313" key="4">
    <source>
        <dbReference type="Proteomes" id="UP000596661"/>
    </source>
</evidence>
<dbReference type="AlphaFoldDB" id="A0A803P006"/>
<dbReference type="InterPro" id="IPR026960">
    <property type="entry name" value="RVT-Znf"/>
</dbReference>
<dbReference type="GO" id="GO:0080030">
    <property type="term" value="F:methyl indole-3-acetate esterase activity"/>
    <property type="evidence" value="ECO:0007669"/>
    <property type="project" value="TreeGrafter"/>
</dbReference>
<name>A0A803P006_CANSA</name>
<evidence type="ECO:0000259" key="2">
    <source>
        <dbReference type="Pfam" id="PF13966"/>
    </source>
</evidence>
<feature type="domain" description="Reverse transcriptase zinc-binding" evidence="2">
    <location>
        <begin position="21"/>
        <end position="71"/>
    </location>
</feature>
<evidence type="ECO:0000313" key="3">
    <source>
        <dbReference type="EnsemblPlants" id="cds.evm.model.02.31"/>
    </source>
</evidence>
<reference evidence="3" key="2">
    <citation type="submission" date="2021-03" db="UniProtKB">
        <authorList>
            <consortium name="EnsemblPlants"/>
        </authorList>
    </citation>
    <scope>IDENTIFICATION</scope>
</reference>
<dbReference type="PANTHER" id="PTHR10992">
    <property type="entry name" value="METHYLESTERASE FAMILY MEMBER"/>
    <property type="match status" value="1"/>
</dbReference>
<dbReference type="Pfam" id="PF12697">
    <property type="entry name" value="Abhydrolase_6"/>
    <property type="match status" value="1"/>
</dbReference>
<proteinExistence type="predicted"/>
<dbReference type="PANTHER" id="PTHR10992:SF1032">
    <property type="entry name" value="METHYLESTERASE 17"/>
    <property type="match status" value="1"/>
</dbReference>
<accession>A0A803P006</accession>
<dbReference type="GO" id="GO:0080031">
    <property type="term" value="F:methyl salicylate esterase activity"/>
    <property type="evidence" value="ECO:0007669"/>
    <property type="project" value="TreeGrafter"/>
</dbReference>
<dbReference type="GO" id="GO:0009694">
    <property type="term" value="P:jasmonic acid metabolic process"/>
    <property type="evidence" value="ECO:0007669"/>
    <property type="project" value="TreeGrafter"/>
</dbReference>
<reference evidence="3" key="1">
    <citation type="submission" date="2018-11" db="EMBL/GenBank/DDBJ databases">
        <authorList>
            <person name="Grassa J C."/>
        </authorList>
    </citation>
    <scope>NUCLEOTIDE SEQUENCE [LARGE SCALE GENOMIC DNA]</scope>
</reference>